<feature type="compositionally biased region" description="Basic and acidic residues" evidence="1">
    <location>
        <begin position="22"/>
        <end position="48"/>
    </location>
</feature>
<evidence type="ECO:0000313" key="3">
    <source>
        <dbReference type="Proteomes" id="UP000187429"/>
    </source>
</evidence>
<dbReference type="Proteomes" id="UP000187429">
    <property type="component" value="Unassembled WGS sequence"/>
</dbReference>
<feature type="region of interest" description="Disordered" evidence="1">
    <location>
        <begin position="395"/>
        <end position="438"/>
    </location>
</feature>
<feature type="compositionally biased region" description="Low complexity" evidence="1">
    <location>
        <begin position="1"/>
        <end position="20"/>
    </location>
</feature>
<feature type="compositionally biased region" description="Polar residues" evidence="1">
    <location>
        <begin position="604"/>
        <end position="618"/>
    </location>
</feature>
<evidence type="ECO:0000256" key="1">
    <source>
        <dbReference type="SAM" id="MobiDB-lite"/>
    </source>
</evidence>
<organism evidence="2 3">
    <name type="scientific">Smittium culicis</name>
    <dbReference type="NCBI Taxonomy" id="133412"/>
    <lineage>
        <taxon>Eukaryota</taxon>
        <taxon>Fungi</taxon>
        <taxon>Fungi incertae sedis</taxon>
        <taxon>Zoopagomycota</taxon>
        <taxon>Kickxellomycotina</taxon>
        <taxon>Harpellomycetes</taxon>
        <taxon>Harpellales</taxon>
        <taxon>Legeriomycetaceae</taxon>
        <taxon>Smittium</taxon>
    </lineage>
</organism>
<feature type="compositionally biased region" description="Basic and acidic residues" evidence="1">
    <location>
        <begin position="540"/>
        <end position="556"/>
    </location>
</feature>
<sequence length="899" mass="100476">MAIYQSDRAQSQSRSQSYNRYARREYPGADTYRKRESLPTNESRDLNSGKRQALSNSKKPGYANRFHFTYFMPSDAEVYYRFKPDIGYVRYNKEDISKNGIPKYNPHFIDTQGNNKRNERFLMFDYYSSYAQVNSSSKFVRDHVEKCLNSIGIAGSNGNIGAGNNGVGNIGNDNIGHCNVGSNNAGSGNVGKGNVGNFNYGNENVGNFNIGDKIVGDKESSFLLFGQKRANKYKYSIESVIQRISTEWASKDVGYIGEYISKNVQDALNNTFITYVGNKIIDVKIPNTLDRGKSKKGASLTDSEENVVASILYHTASNKVKNMYLNEDQFITNPENSNQEEGRTENVNQDTFGILNSLLNNPKYVNLLSSGFQVIGINGVVKDDGLQTNVIDGGIPNELKADPSENDTTYQKRSVQSRTSARREIDKRAEEVPGNTETDSPFPKVLYYYRGKESPHPDNDKIGITVDVVFVDKVLTIPREFTEIMNELLLISEKNKLIQKYDALPTVVSKISYFPSLMGIIEKDVKVSVLDTTEQTVPMKRREYREDISADSERLDSSAGNASRQHKITDDAPSGADKKSFDRRTNSTYKYKFGYAGEKRSGKVGQNNGPASNGQESNTDAEDRMAELDASINMPMINTTSVFKRQQVEEECTISAMFLETFVHKQFSWNLNYTLDFPGDNIDTKKEITTISSVFRKRIINLGDIIGKVITKSGIIYVLSDPLQNKLCITEYKQCLPGKNQKTEVQGCTGNDIQSSLNSLENQESINDNIKQEVSDLGTNPGCVNLPLLSNNQNVSPENSPDSDLTCLFEKYNILQETDTQAESKINQRFSTMDMGGNKKKRRDMLIGGPSSIGDSDEVSQPNAKKREAKAQNTSAQNWKNGKGGVNSNAHQIHENMNF</sequence>
<protein>
    <submittedName>
        <fullName evidence="2">Putative PPE family protein PPE42</fullName>
    </submittedName>
</protein>
<feature type="compositionally biased region" description="Polar residues" evidence="1">
    <location>
        <begin position="49"/>
        <end position="58"/>
    </location>
</feature>
<feature type="compositionally biased region" description="Basic and acidic residues" evidence="1">
    <location>
        <begin position="421"/>
        <end position="431"/>
    </location>
</feature>
<proteinExistence type="predicted"/>
<dbReference type="Pfam" id="PF01469">
    <property type="entry name" value="Pentapeptide_2"/>
    <property type="match status" value="1"/>
</dbReference>
<name>A0A1R1XG28_9FUNG</name>
<comment type="caution">
    <text evidence="2">The sequence shown here is derived from an EMBL/GenBank/DDBJ whole genome shotgun (WGS) entry which is preliminary data.</text>
</comment>
<evidence type="ECO:0000313" key="2">
    <source>
        <dbReference type="EMBL" id="OMJ13582.1"/>
    </source>
</evidence>
<accession>A0A1R1XG28</accession>
<feature type="region of interest" description="Disordered" evidence="1">
    <location>
        <begin position="832"/>
        <end position="899"/>
    </location>
</feature>
<dbReference type="EMBL" id="LSSM01005024">
    <property type="protein sequence ID" value="OMJ13582.1"/>
    <property type="molecule type" value="Genomic_DNA"/>
</dbReference>
<gene>
    <name evidence="2" type="ORF">AYI69_g8949</name>
</gene>
<feature type="region of interest" description="Disordered" evidence="1">
    <location>
        <begin position="1"/>
        <end position="58"/>
    </location>
</feature>
<feature type="compositionally biased region" description="Polar residues" evidence="1">
    <location>
        <begin position="406"/>
        <end position="419"/>
    </location>
</feature>
<dbReference type="OrthoDB" id="5716319at2759"/>
<feature type="region of interest" description="Disordered" evidence="1">
    <location>
        <begin position="540"/>
        <end position="582"/>
    </location>
</feature>
<dbReference type="InterPro" id="IPR002989">
    <property type="entry name" value="Mycobac_pentapep"/>
</dbReference>
<reference evidence="3" key="1">
    <citation type="submission" date="2017-01" db="EMBL/GenBank/DDBJ databases">
        <authorList>
            <person name="Wang Y."/>
            <person name="White M."/>
            <person name="Kvist S."/>
            <person name="Moncalvo J.-M."/>
        </authorList>
    </citation>
    <scope>NUCLEOTIDE SEQUENCE [LARGE SCALE GENOMIC DNA]</scope>
    <source>
        <strain evidence="3">ID-206-W2</strain>
    </source>
</reference>
<dbReference type="AlphaFoldDB" id="A0A1R1XG28"/>
<feature type="region of interest" description="Disordered" evidence="1">
    <location>
        <begin position="600"/>
        <end position="621"/>
    </location>
</feature>
<keyword evidence="3" id="KW-1185">Reference proteome</keyword>
<feature type="compositionally biased region" description="Polar residues" evidence="1">
    <location>
        <begin position="871"/>
        <end position="899"/>
    </location>
</feature>